<feature type="region of interest" description="Disordered" evidence="1">
    <location>
        <begin position="1"/>
        <end position="87"/>
    </location>
</feature>
<feature type="compositionally biased region" description="Low complexity" evidence="1">
    <location>
        <begin position="278"/>
        <end position="293"/>
    </location>
</feature>
<evidence type="ECO:0000256" key="2">
    <source>
        <dbReference type="SAM" id="Phobius"/>
    </source>
</evidence>
<feature type="region of interest" description="Disordered" evidence="1">
    <location>
        <begin position="120"/>
        <end position="139"/>
    </location>
</feature>
<dbReference type="AlphaFoldDB" id="A0A8H3EFZ0"/>
<dbReference type="Proteomes" id="UP000663827">
    <property type="component" value="Unassembled WGS sequence"/>
</dbReference>
<accession>A0A8H3EFZ0</accession>
<sequence length="414" mass="44314">MSDSDVSTSTRSSRSRTSTSRSRTGSSTSTFRSTSSSLAETGSFVPTASPTATALLTTTVPVQTESTSSLATSQTPTSSPSDNTPKPPVAAIAVSTILGVLVLGAVVFLLIFKCKRRKGQSPYLARHEPTRRDSHPQPTIHESSLYLASKEQNEKDSPMSPSSSMDFDIMRSPKSKTRTSRASSSIFVDERDDVTISSRSNIFRPLSLGDPPARGFHSPSSSTLQLAPLSDRFNSNKVDPERQLPTIPGTPATPRFAFFSPEDQDGETLIAQAPPPASLSLSRTTTRTSSRSSRSSRSKTRNSTPPTPTSSLPPLSPPPPIPLPPLPNSSDDLSKRESTNTLTAPSRPGLADSRPMSMQSAYSFQSQNLGLNYTAALSPDVLATLERLKKRVSTPWSINSVDTYKTAAPTEQGP</sequence>
<feature type="compositionally biased region" description="Pro residues" evidence="1">
    <location>
        <begin position="314"/>
        <end position="327"/>
    </location>
</feature>
<feature type="region of interest" description="Disordered" evidence="1">
    <location>
        <begin position="208"/>
        <end position="357"/>
    </location>
</feature>
<dbReference type="EMBL" id="CAJNJQ010006547">
    <property type="protein sequence ID" value="CAE7231126.1"/>
    <property type="molecule type" value="Genomic_DNA"/>
</dbReference>
<reference evidence="3" key="1">
    <citation type="submission" date="2021-01" db="EMBL/GenBank/DDBJ databases">
        <authorList>
            <person name="Kaushik A."/>
        </authorList>
    </citation>
    <scope>NUCLEOTIDE SEQUENCE</scope>
    <source>
        <strain evidence="3">AG5</strain>
    </source>
</reference>
<feature type="compositionally biased region" description="Polar residues" evidence="1">
    <location>
        <begin position="65"/>
        <end position="84"/>
    </location>
</feature>
<feature type="compositionally biased region" description="Low complexity" evidence="1">
    <location>
        <begin position="7"/>
        <end position="37"/>
    </location>
</feature>
<comment type="caution">
    <text evidence="3">The sequence shown here is derived from an EMBL/GenBank/DDBJ whole genome shotgun (WGS) entry which is preliminary data.</text>
</comment>
<feature type="compositionally biased region" description="Low complexity" evidence="1">
    <location>
        <begin position="301"/>
        <end position="313"/>
    </location>
</feature>
<name>A0A8H3EFZ0_9AGAM</name>
<dbReference type="OrthoDB" id="2129662at2759"/>
<feature type="compositionally biased region" description="Basic and acidic residues" evidence="1">
    <location>
        <begin position="125"/>
        <end position="135"/>
    </location>
</feature>
<protein>
    <submittedName>
        <fullName evidence="3">Uncharacterized protein</fullName>
    </submittedName>
</protein>
<keyword evidence="2" id="KW-0812">Transmembrane</keyword>
<organism evidence="3 4">
    <name type="scientific">Rhizoctonia solani</name>
    <dbReference type="NCBI Taxonomy" id="456999"/>
    <lineage>
        <taxon>Eukaryota</taxon>
        <taxon>Fungi</taxon>
        <taxon>Dikarya</taxon>
        <taxon>Basidiomycota</taxon>
        <taxon>Agaricomycotina</taxon>
        <taxon>Agaricomycetes</taxon>
        <taxon>Cantharellales</taxon>
        <taxon>Ceratobasidiaceae</taxon>
        <taxon>Rhizoctonia</taxon>
    </lineage>
</organism>
<evidence type="ECO:0000313" key="3">
    <source>
        <dbReference type="EMBL" id="CAE7231126.1"/>
    </source>
</evidence>
<proteinExistence type="predicted"/>
<evidence type="ECO:0000313" key="4">
    <source>
        <dbReference type="Proteomes" id="UP000663827"/>
    </source>
</evidence>
<keyword evidence="2" id="KW-1133">Transmembrane helix</keyword>
<evidence type="ECO:0000256" key="1">
    <source>
        <dbReference type="SAM" id="MobiDB-lite"/>
    </source>
</evidence>
<feature type="compositionally biased region" description="Low complexity" evidence="1">
    <location>
        <begin position="45"/>
        <end position="64"/>
    </location>
</feature>
<gene>
    <name evidence="3" type="ORF">RDB_LOCUS186471</name>
</gene>
<feature type="transmembrane region" description="Helical" evidence="2">
    <location>
        <begin position="89"/>
        <end position="112"/>
    </location>
</feature>
<feature type="region of interest" description="Disordered" evidence="1">
    <location>
        <begin position="150"/>
        <end position="183"/>
    </location>
</feature>
<keyword evidence="2" id="KW-0472">Membrane</keyword>